<dbReference type="RefSeq" id="WP_400187098.1">
    <property type="nucleotide sequence ID" value="NZ_JBGORX010000001.1"/>
</dbReference>
<proteinExistence type="predicted"/>
<evidence type="ECO:0000313" key="2">
    <source>
        <dbReference type="EMBL" id="MFJ1268285.1"/>
    </source>
</evidence>
<reference evidence="2 3" key="1">
    <citation type="submission" date="2024-08" db="EMBL/GenBank/DDBJ databases">
        <title>Draft Genome Sequence of Legionella lytica strain DSB2004, Isolated From a Fire Sprinkler System.</title>
        <authorList>
            <person name="Everhart A.D."/>
            <person name="Kidane D.T."/>
            <person name="Farone A.L."/>
            <person name="Farone M.B."/>
        </authorList>
    </citation>
    <scope>NUCLEOTIDE SEQUENCE [LARGE SCALE GENOMIC DNA]</scope>
    <source>
        <strain evidence="2 3">DSB2004</strain>
    </source>
</reference>
<evidence type="ECO:0000256" key="1">
    <source>
        <dbReference type="SAM" id="SignalP"/>
    </source>
</evidence>
<gene>
    <name evidence="2" type="ORF">ACD661_06935</name>
</gene>
<keyword evidence="1" id="KW-0732">Signal</keyword>
<evidence type="ECO:0000313" key="3">
    <source>
        <dbReference type="Proteomes" id="UP001615550"/>
    </source>
</evidence>
<dbReference type="EMBL" id="JBGORX010000001">
    <property type="protein sequence ID" value="MFJ1268285.1"/>
    <property type="molecule type" value="Genomic_DNA"/>
</dbReference>
<sequence length="129" mass="13959">MLRKIGFGLLCMAASLNTHAYSLETPEMQARAITVDYEFLPNQPLILANYMFWTINANCVITTENPSATLKVVAIAKKGKINDIPLAAGESIQVPVFNGETLRLSADSGARVEITNLEQLTVKASCTTA</sequence>
<organism evidence="2 3">
    <name type="scientific">Legionella lytica</name>
    <dbReference type="NCBI Taxonomy" id="96232"/>
    <lineage>
        <taxon>Bacteria</taxon>
        <taxon>Pseudomonadati</taxon>
        <taxon>Pseudomonadota</taxon>
        <taxon>Gammaproteobacteria</taxon>
        <taxon>Legionellales</taxon>
        <taxon>Legionellaceae</taxon>
        <taxon>Legionella</taxon>
    </lineage>
</organism>
<feature type="chain" id="PRO_5045656234" evidence="1">
    <location>
        <begin position="21"/>
        <end position="129"/>
    </location>
</feature>
<comment type="caution">
    <text evidence="2">The sequence shown here is derived from an EMBL/GenBank/DDBJ whole genome shotgun (WGS) entry which is preliminary data.</text>
</comment>
<accession>A0ABW8D9T9</accession>
<protein>
    <submittedName>
        <fullName evidence="2">Uncharacterized protein</fullName>
    </submittedName>
</protein>
<keyword evidence="3" id="KW-1185">Reference proteome</keyword>
<dbReference type="Proteomes" id="UP001615550">
    <property type="component" value="Unassembled WGS sequence"/>
</dbReference>
<name>A0ABW8D9T9_9GAMM</name>
<feature type="signal peptide" evidence="1">
    <location>
        <begin position="1"/>
        <end position="20"/>
    </location>
</feature>